<dbReference type="AlphaFoldDB" id="A0A2B7Y3G7"/>
<evidence type="ECO:0000256" key="7">
    <source>
        <dbReference type="PIRSR" id="PIRSR602403-1"/>
    </source>
</evidence>
<evidence type="ECO:0000256" key="5">
    <source>
        <dbReference type="ARBA" id="ARBA00023004"/>
    </source>
</evidence>
<dbReference type="PANTHER" id="PTHR46206:SF6">
    <property type="entry name" value="CYTOCHROME P450 MONOOXYGENASE AN1598-RELATED"/>
    <property type="match status" value="1"/>
</dbReference>
<dbReference type="InterPro" id="IPR002403">
    <property type="entry name" value="Cyt_P450_E_grp-IV"/>
</dbReference>
<keyword evidence="10" id="KW-1185">Reference proteome</keyword>
<dbReference type="PANTHER" id="PTHR46206">
    <property type="entry name" value="CYTOCHROME P450"/>
    <property type="match status" value="1"/>
</dbReference>
<dbReference type="InterPro" id="IPR017972">
    <property type="entry name" value="Cyt_P450_CS"/>
</dbReference>
<keyword evidence="5 7" id="KW-0408">Iron</keyword>
<dbReference type="GO" id="GO:0020037">
    <property type="term" value="F:heme binding"/>
    <property type="evidence" value="ECO:0007669"/>
    <property type="project" value="InterPro"/>
</dbReference>
<dbReference type="GO" id="GO:0004497">
    <property type="term" value="F:monooxygenase activity"/>
    <property type="evidence" value="ECO:0007669"/>
    <property type="project" value="UniProtKB-KW"/>
</dbReference>
<protein>
    <recommendedName>
        <fullName evidence="11">Cytochrome P450</fullName>
    </recommendedName>
</protein>
<dbReference type="GO" id="GO:0016705">
    <property type="term" value="F:oxidoreductase activity, acting on paired donors, with incorporation or reduction of molecular oxygen"/>
    <property type="evidence" value="ECO:0007669"/>
    <property type="project" value="InterPro"/>
</dbReference>
<reference evidence="9 10" key="1">
    <citation type="submission" date="2017-10" db="EMBL/GenBank/DDBJ databases">
        <title>Comparative genomics in systemic dimorphic fungi from Ajellomycetaceae.</title>
        <authorList>
            <person name="Munoz J.F."/>
            <person name="Mcewen J.G."/>
            <person name="Clay O.K."/>
            <person name="Cuomo C.A."/>
        </authorList>
    </citation>
    <scope>NUCLEOTIDE SEQUENCE [LARGE SCALE GENOMIC DNA]</scope>
    <source>
        <strain evidence="9 10">UAMH7299</strain>
    </source>
</reference>
<dbReference type="STRING" id="1447883.A0A2B7Y3G7"/>
<evidence type="ECO:0000256" key="3">
    <source>
        <dbReference type="ARBA" id="ARBA00022723"/>
    </source>
</evidence>
<comment type="caution">
    <text evidence="9">The sequence shown here is derived from an EMBL/GenBank/DDBJ whole genome shotgun (WGS) entry which is preliminary data.</text>
</comment>
<evidence type="ECO:0000256" key="8">
    <source>
        <dbReference type="RuleBase" id="RU000461"/>
    </source>
</evidence>
<keyword evidence="7 8" id="KW-0349">Heme</keyword>
<accession>A0A2B7Y3G7</accession>
<evidence type="ECO:0008006" key="11">
    <source>
        <dbReference type="Google" id="ProtNLM"/>
    </source>
</evidence>
<keyword evidence="3 7" id="KW-0479">Metal-binding</keyword>
<dbReference type="GO" id="GO:0005506">
    <property type="term" value="F:iron ion binding"/>
    <property type="evidence" value="ECO:0007669"/>
    <property type="project" value="InterPro"/>
</dbReference>
<organism evidence="9 10">
    <name type="scientific">Polytolypa hystricis (strain UAMH7299)</name>
    <dbReference type="NCBI Taxonomy" id="1447883"/>
    <lineage>
        <taxon>Eukaryota</taxon>
        <taxon>Fungi</taxon>
        <taxon>Dikarya</taxon>
        <taxon>Ascomycota</taxon>
        <taxon>Pezizomycotina</taxon>
        <taxon>Eurotiomycetes</taxon>
        <taxon>Eurotiomycetidae</taxon>
        <taxon>Onygenales</taxon>
        <taxon>Onygenales incertae sedis</taxon>
        <taxon>Polytolypa</taxon>
    </lineage>
</organism>
<sequence length="512" mass="57091">MKAHMMDFIHLGITAFLHGQNSKVLLSGLLGPLFLAFCLLQWKRSRSSSPNLPIVGDPKAADFRSALEEGAQKYPNSPFILPTPMHPTVILPHSAIDAIKNLPENVVSLRQHHYTIFVGAYTHFGKSADELDTAIRIDLTRNVEKNLQLFQDEIPYAFQQNIGECKTWTPILGYKKMLRIVSLLSSRAFVGLPLSRNEEWIQTTCQYAIDGAAGAHALTPYPTILRPLVAPFLLRSLKRHRNLARTMMQPLVKKFATAESNGINPTEDENTAGGDLIQYLLTHYKGPVTADRLARDQLIATFVAMHTTTICLTQAVFDLAARPEYIQPLRDELEEALRSDGHQDGQLHNTTMIRLRKLDSFIRESQRMNPPGLVTMLRHVTAPDGLKLESGHVIPQGAVVGISNHMVTKSFPDADQFDGFRFSNLRDQAGHEIRHQLVTTGLDSLSFGHGNHACPGRFFAANEIKVILAHMLQNFNIKLKDGEGRPANHHRGAIVSPPGNAEVFLRRRVLSC</sequence>
<feature type="binding site" description="axial binding residue" evidence="7">
    <location>
        <position position="454"/>
    </location>
    <ligand>
        <name>heme</name>
        <dbReference type="ChEBI" id="CHEBI:30413"/>
    </ligand>
    <ligandPart>
        <name>Fe</name>
        <dbReference type="ChEBI" id="CHEBI:18248"/>
    </ligandPart>
</feature>
<dbReference type="Proteomes" id="UP000224634">
    <property type="component" value="Unassembled WGS sequence"/>
</dbReference>
<dbReference type="InterPro" id="IPR001128">
    <property type="entry name" value="Cyt_P450"/>
</dbReference>
<dbReference type="PROSITE" id="PS00086">
    <property type="entry name" value="CYTOCHROME_P450"/>
    <property type="match status" value="1"/>
</dbReference>
<gene>
    <name evidence="9" type="ORF">AJ80_05552</name>
</gene>
<name>A0A2B7Y3G7_POLH7</name>
<evidence type="ECO:0000256" key="1">
    <source>
        <dbReference type="ARBA" id="ARBA00001971"/>
    </source>
</evidence>
<dbReference type="EMBL" id="PDNA01000083">
    <property type="protein sequence ID" value="PGH15368.1"/>
    <property type="molecule type" value="Genomic_DNA"/>
</dbReference>
<dbReference type="CDD" id="cd11041">
    <property type="entry name" value="CYP503A1-like"/>
    <property type="match status" value="1"/>
</dbReference>
<evidence type="ECO:0000256" key="2">
    <source>
        <dbReference type="ARBA" id="ARBA00010617"/>
    </source>
</evidence>
<dbReference type="Pfam" id="PF00067">
    <property type="entry name" value="p450"/>
    <property type="match status" value="1"/>
</dbReference>
<keyword evidence="4 8" id="KW-0560">Oxidoreductase</keyword>
<evidence type="ECO:0000313" key="9">
    <source>
        <dbReference type="EMBL" id="PGH15368.1"/>
    </source>
</evidence>
<proteinExistence type="inferred from homology"/>
<dbReference type="OrthoDB" id="1844152at2759"/>
<comment type="similarity">
    <text evidence="2 8">Belongs to the cytochrome P450 family.</text>
</comment>
<keyword evidence="6 8" id="KW-0503">Monooxygenase</keyword>
<evidence type="ECO:0000256" key="4">
    <source>
        <dbReference type="ARBA" id="ARBA00023002"/>
    </source>
</evidence>
<evidence type="ECO:0000256" key="6">
    <source>
        <dbReference type="ARBA" id="ARBA00023033"/>
    </source>
</evidence>
<dbReference type="PRINTS" id="PR00465">
    <property type="entry name" value="EP450IV"/>
</dbReference>
<dbReference type="SUPFAM" id="SSF48264">
    <property type="entry name" value="Cytochrome P450"/>
    <property type="match status" value="1"/>
</dbReference>
<comment type="cofactor">
    <cofactor evidence="1 7">
        <name>heme</name>
        <dbReference type="ChEBI" id="CHEBI:30413"/>
    </cofactor>
</comment>
<dbReference type="Gene3D" id="1.10.630.10">
    <property type="entry name" value="Cytochrome P450"/>
    <property type="match status" value="1"/>
</dbReference>
<dbReference type="InterPro" id="IPR036396">
    <property type="entry name" value="Cyt_P450_sf"/>
</dbReference>
<evidence type="ECO:0000313" key="10">
    <source>
        <dbReference type="Proteomes" id="UP000224634"/>
    </source>
</evidence>